<reference evidence="4" key="1">
    <citation type="journal article" date="2019" name="Int. J. Syst. Evol. Microbiol.">
        <title>The Global Catalogue of Microorganisms (GCM) 10K type strain sequencing project: providing services to taxonomists for standard genome sequencing and annotation.</title>
        <authorList>
            <consortium name="The Broad Institute Genomics Platform"/>
            <consortium name="The Broad Institute Genome Sequencing Center for Infectious Disease"/>
            <person name="Wu L."/>
            <person name="Ma J."/>
        </authorList>
    </citation>
    <scope>NUCLEOTIDE SEQUENCE [LARGE SCALE GENOMIC DNA]</scope>
    <source>
        <strain evidence="4">JCM 16904</strain>
    </source>
</reference>
<feature type="compositionally biased region" description="Polar residues" evidence="1">
    <location>
        <begin position="99"/>
        <end position="109"/>
    </location>
</feature>
<evidence type="ECO:0000313" key="3">
    <source>
        <dbReference type="EMBL" id="GAA3646128.1"/>
    </source>
</evidence>
<comment type="caution">
    <text evidence="3">The sequence shown here is derived from an EMBL/GenBank/DDBJ whole genome shotgun (WGS) entry which is preliminary data.</text>
</comment>
<evidence type="ECO:0000256" key="2">
    <source>
        <dbReference type="SAM" id="SignalP"/>
    </source>
</evidence>
<keyword evidence="4" id="KW-1185">Reference proteome</keyword>
<feature type="compositionally biased region" description="Low complexity" evidence="1">
    <location>
        <begin position="56"/>
        <end position="84"/>
    </location>
</feature>
<feature type="region of interest" description="Disordered" evidence="1">
    <location>
        <begin position="33"/>
        <end position="109"/>
    </location>
</feature>
<feature type="chain" id="PRO_5045985726" evidence="2">
    <location>
        <begin position="33"/>
        <end position="306"/>
    </location>
</feature>
<accession>A0ABP7B370</accession>
<organism evidence="3 4">
    <name type="scientific">Nonomuraea antimicrobica</name>
    <dbReference type="NCBI Taxonomy" id="561173"/>
    <lineage>
        <taxon>Bacteria</taxon>
        <taxon>Bacillati</taxon>
        <taxon>Actinomycetota</taxon>
        <taxon>Actinomycetes</taxon>
        <taxon>Streptosporangiales</taxon>
        <taxon>Streptosporangiaceae</taxon>
        <taxon>Nonomuraea</taxon>
    </lineage>
</organism>
<gene>
    <name evidence="3" type="ORF">GCM10022224_006060</name>
</gene>
<dbReference type="EMBL" id="BAAAZP010000009">
    <property type="protein sequence ID" value="GAA3646128.1"/>
    <property type="molecule type" value="Genomic_DNA"/>
</dbReference>
<dbReference type="Proteomes" id="UP001500902">
    <property type="component" value="Unassembled WGS sequence"/>
</dbReference>
<proteinExistence type="predicted"/>
<name>A0ABP7B370_9ACTN</name>
<protein>
    <submittedName>
        <fullName evidence="3">Uncharacterized protein</fullName>
    </submittedName>
</protein>
<evidence type="ECO:0000256" key="1">
    <source>
        <dbReference type="SAM" id="MobiDB-lite"/>
    </source>
</evidence>
<sequence length="306" mass="31459">MTHFPGVRRAAPRRYGAVLVLSLVALAGCGLAGETRDAGTGPVTSSSAAAPRESTPEAQPQAQTEAQTGPAEATTAPTPAETAQDGGAAAVEPGGVLTDGSTVSAELTRSGQKDTFTLDLGDAREFYVTDMQGDDIQLQVFSEVDGEPLGPSSVALSFGTSLFKLTKAGGHRLEVWGNTNVVGAYAFRIATVKVRTFPVAIGLKIGEGNPAGAGRLDVPGRVDRFEFDSDGATAIKVLGGAGACTAIELELYDAAEKSVADARQPFPLCGYEFDLPLSNGDGRYALVVRSGTAKTGAYSFQIARAG</sequence>
<feature type="signal peptide" evidence="2">
    <location>
        <begin position="1"/>
        <end position="32"/>
    </location>
</feature>
<keyword evidence="2" id="KW-0732">Signal</keyword>
<dbReference type="RefSeq" id="WP_344872687.1">
    <property type="nucleotide sequence ID" value="NZ_BAAAZP010000009.1"/>
</dbReference>
<evidence type="ECO:0000313" key="4">
    <source>
        <dbReference type="Proteomes" id="UP001500902"/>
    </source>
</evidence>